<dbReference type="PANTHER" id="PTHR21356:SF1">
    <property type="entry name" value="ARMADILLO REPEAT-CONTAINING PROTEIN 2"/>
    <property type="match status" value="1"/>
</dbReference>
<evidence type="ECO:0000313" key="2">
    <source>
        <dbReference type="EMBL" id="SSX18341.1"/>
    </source>
</evidence>
<proteinExistence type="predicted"/>
<dbReference type="InterPro" id="IPR011989">
    <property type="entry name" value="ARM-like"/>
</dbReference>
<reference evidence="1" key="1">
    <citation type="submission" date="2018-04" db="EMBL/GenBank/DDBJ databases">
        <authorList>
            <person name="Go L.Y."/>
            <person name="Mitchell J.A."/>
        </authorList>
    </citation>
    <scope>NUCLEOTIDE SEQUENCE</scope>
    <source>
        <tissue evidence="1">Whole organism</tissue>
    </source>
</reference>
<gene>
    <name evidence="2" type="primary">CSON009166</name>
</gene>
<dbReference type="InterPro" id="IPR038905">
    <property type="entry name" value="ARMC2"/>
</dbReference>
<dbReference type="GO" id="GO:0044782">
    <property type="term" value="P:cilium organization"/>
    <property type="evidence" value="ECO:0007669"/>
    <property type="project" value="TreeGrafter"/>
</dbReference>
<accession>A0A336LNK2</accession>
<name>A0A336LNK2_CULSO</name>
<dbReference type="EMBL" id="UFQS01000035">
    <property type="protein sequence ID" value="SSW97955.1"/>
    <property type="molecule type" value="Genomic_DNA"/>
</dbReference>
<dbReference type="PANTHER" id="PTHR21356">
    <property type="entry name" value="ARMADILLO REPEAT CONTAINING 2"/>
    <property type="match status" value="1"/>
</dbReference>
<reference evidence="2" key="2">
    <citation type="submission" date="2018-07" db="EMBL/GenBank/DDBJ databases">
        <authorList>
            <person name="Quirk P.G."/>
            <person name="Krulwich T.A."/>
        </authorList>
    </citation>
    <scope>NUCLEOTIDE SEQUENCE</scope>
</reference>
<dbReference type="VEuPathDB" id="VectorBase:CSON009166"/>
<evidence type="ECO:0000313" key="1">
    <source>
        <dbReference type="EMBL" id="SSW97955.1"/>
    </source>
</evidence>
<dbReference type="EMBL" id="UFQT01000035">
    <property type="protein sequence ID" value="SSX18341.1"/>
    <property type="molecule type" value="Genomic_DNA"/>
</dbReference>
<dbReference type="OMA" id="EACIYAY"/>
<dbReference type="InterPro" id="IPR016024">
    <property type="entry name" value="ARM-type_fold"/>
</dbReference>
<protein>
    <submittedName>
        <fullName evidence="2">CSON009166 protein</fullName>
    </submittedName>
</protein>
<dbReference type="AlphaFoldDB" id="A0A336LNK2"/>
<dbReference type="SUPFAM" id="SSF48371">
    <property type="entry name" value="ARM repeat"/>
    <property type="match status" value="1"/>
</dbReference>
<sequence>MDNLNLQYNEKAKHNLTRPRRTSSQIISEAKGFLNIGNGARVIKTNRPITPNSSSSNNRQLFGNVQIKGRPQSSLNPLFFQNQAHVLPELDGSLKAKIDEMNHQKLKNDVTKLPSLDANLSLQASSKKISPHPTKKDKINNKHQNVLYKSVSYEDEKSIKINELTHNKIMHFVKLVQEFQATQKLTESTTLNLIQSLMELKTIKFNKIEETQLLSYLFILVECDSIKILILIAEIMLLFGMTGKNLTGACRLIYKLSKNSENDTYLVESNLPELLLEKGIARITPVEECESVVYGYGALRFLISCNTVAGSDKNTSIAKRMYSGGIIQLLTIHLQLFNDQASTKGIQKEYIHALFQLSEVLREIFNYISISCTDDDGISLDDSVNLVALQLLTTFQICRDEIEMQLQILKTLSVISEIEQCNKYLSENISVVGGFLKPLRNDLRSTKKGIVFICRLGYIIGNIMAQYDETRVKFYQNNEIMSYLIEALDFYANENFIKDTSGFLYNRTDVLVKLVRIVANLSVNPQVGSEIGHSSLGVIILQILLQVKDPKALESEELLQATLGTIHNISYYQDENESLRSENPRSFYKRMNDIALVLCKILQSSSNIIVRLEAAKILGNISRLPNISECLSKQDKMKIFISCLQTTEDFELLCAIVGIFVNILADWEKRLTFKELNGNFVLKKLLIKAIELHNWNLATLCCQAFWNFLTDCTDIRKEIGVESSQEIGNCIAENLDEQALFNGSVPDDWESFAIVASDLLERLQYLSSN</sequence>
<organism evidence="2">
    <name type="scientific">Culicoides sonorensis</name>
    <name type="common">Biting midge</name>
    <dbReference type="NCBI Taxonomy" id="179676"/>
    <lineage>
        <taxon>Eukaryota</taxon>
        <taxon>Metazoa</taxon>
        <taxon>Ecdysozoa</taxon>
        <taxon>Arthropoda</taxon>
        <taxon>Hexapoda</taxon>
        <taxon>Insecta</taxon>
        <taxon>Pterygota</taxon>
        <taxon>Neoptera</taxon>
        <taxon>Endopterygota</taxon>
        <taxon>Diptera</taxon>
        <taxon>Nematocera</taxon>
        <taxon>Chironomoidea</taxon>
        <taxon>Ceratopogonidae</taxon>
        <taxon>Ceratopogoninae</taxon>
        <taxon>Culicoides</taxon>
        <taxon>Monoculicoides</taxon>
    </lineage>
</organism>
<dbReference type="Gene3D" id="1.25.10.10">
    <property type="entry name" value="Leucine-rich Repeat Variant"/>
    <property type="match status" value="2"/>
</dbReference>